<organism evidence="1 2">
    <name type="scientific">Caerostris extrusa</name>
    <name type="common">Bark spider</name>
    <name type="synonym">Caerostris bankana</name>
    <dbReference type="NCBI Taxonomy" id="172846"/>
    <lineage>
        <taxon>Eukaryota</taxon>
        <taxon>Metazoa</taxon>
        <taxon>Ecdysozoa</taxon>
        <taxon>Arthropoda</taxon>
        <taxon>Chelicerata</taxon>
        <taxon>Arachnida</taxon>
        <taxon>Araneae</taxon>
        <taxon>Araneomorphae</taxon>
        <taxon>Entelegynae</taxon>
        <taxon>Araneoidea</taxon>
        <taxon>Araneidae</taxon>
        <taxon>Caerostris</taxon>
    </lineage>
</organism>
<reference evidence="1 2" key="1">
    <citation type="submission" date="2021-06" db="EMBL/GenBank/DDBJ databases">
        <title>Caerostris extrusa draft genome.</title>
        <authorList>
            <person name="Kono N."/>
            <person name="Arakawa K."/>
        </authorList>
    </citation>
    <scope>NUCLEOTIDE SEQUENCE [LARGE SCALE GENOMIC DNA]</scope>
</reference>
<dbReference type="EMBL" id="BPLR01012562">
    <property type="protein sequence ID" value="GIY54893.1"/>
    <property type="molecule type" value="Genomic_DNA"/>
</dbReference>
<name>A0AAV4UAT7_CAEEX</name>
<gene>
    <name evidence="1" type="primary">HMCN2_5</name>
    <name evidence="1" type="ORF">CEXT_596771</name>
</gene>
<keyword evidence="2" id="KW-1185">Reference proteome</keyword>
<evidence type="ECO:0000313" key="1">
    <source>
        <dbReference type="EMBL" id="GIY54893.1"/>
    </source>
</evidence>
<proteinExistence type="predicted"/>
<dbReference type="AlphaFoldDB" id="A0AAV4UAT7"/>
<evidence type="ECO:0000313" key="2">
    <source>
        <dbReference type="Proteomes" id="UP001054945"/>
    </source>
</evidence>
<comment type="caution">
    <text evidence="1">The sequence shown here is derived from an EMBL/GenBank/DDBJ whole genome shotgun (WGS) entry which is preliminary data.</text>
</comment>
<accession>A0AAV4UAT7</accession>
<sequence length="217" mass="24578">MHPTHKYYLFPFAEAPMCKENQQITYAVALNESVTVRCEVEAEPTDVTFKWEFSNTVHKYYNLQHAGRGGEHGHLHARHPRGLRNPVLLGQQHHRTPAVLMLLHRHCAGALERCLAGSLWYAFEEASSRDLSKSFEGKVFSSVLLSCPSNSMMLEVNNKSLVRVLKGVRLEWRMRLGFIGTRLLKDCPLGIAARESLGLNEDQELNAETRQSLIILG</sequence>
<protein>
    <submittedName>
        <fullName evidence="1">Hemicentin-2</fullName>
    </submittedName>
</protein>
<dbReference type="Proteomes" id="UP001054945">
    <property type="component" value="Unassembled WGS sequence"/>
</dbReference>